<reference evidence="6" key="1">
    <citation type="journal article" date="2020" name="Nature">
        <title>Giant virus diversity and host interactions through global metagenomics.</title>
        <authorList>
            <person name="Schulz F."/>
            <person name="Roux S."/>
            <person name="Paez-Espino D."/>
            <person name="Jungbluth S."/>
            <person name="Walsh D.A."/>
            <person name="Denef V.J."/>
            <person name="McMahon K.D."/>
            <person name="Konstantinidis K.T."/>
            <person name="Eloe-Fadrosh E.A."/>
            <person name="Kyrpides N.C."/>
            <person name="Woyke T."/>
        </authorList>
    </citation>
    <scope>NUCLEOTIDE SEQUENCE</scope>
    <source>
        <strain evidence="6">GVMAG-S-1014582-52</strain>
    </source>
</reference>
<evidence type="ECO:0000313" key="6">
    <source>
        <dbReference type="EMBL" id="QHU33088.1"/>
    </source>
</evidence>
<accession>A0A6C0LSV7</accession>
<evidence type="ECO:0000256" key="1">
    <source>
        <dbReference type="ARBA" id="ARBA00004328"/>
    </source>
</evidence>
<dbReference type="GO" id="GO:0006351">
    <property type="term" value="P:DNA-templated transcription"/>
    <property type="evidence" value="ECO:0007669"/>
    <property type="project" value="InterPro"/>
</dbReference>
<name>A0A6C0LSV7_9ZZZZ</name>
<dbReference type="EMBL" id="MN740556">
    <property type="protein sequence ID" value="QHU33088.1"/>
    <property type="molecule type" value="Genomic_DNA"/>
</dbReference>
<dbReference type="InterPro" id="IPR036643">
    <property type="entry name" value="RNApol_insert_sf"/>
</dbReference>
<evidence type="ECO:0000256" key="2">
    <source>
        <dbReference type="ARBA" id="ARBA00022478"/>
    </source>
</evidence>
<evidence type="ECO:0000259" key="5">
    <source>
        <dbReference type="Pfam" id="PF13656"/>
    </source>
</evidence>
<feature type="domain" description="DNA-directed RNA polymerase RBP11-like dimerisation" evidence="5">
    <location>
        <begin position="280"/>
        <end position="354"/>
    </location>
</feature>
<dbReference type="Pfam" id="PF13656">
    <property type="entry name" value="RNA_pol_L_2"/>
    <property type="match status" value="1"/>
</dbReference>
<keyword evidence="2" id="KW-0240">DNA-directed RNA polymerase</keyword>
<evidence type="ECO:0000256" key="4">
    <source>
        <dbReference type="ARBA" id="ARBA00023163"/>
    </source>
</evidence>
<dbReference type="SUPFAM" id="SSF55257">
    <property type="entry name" value="RBP11-like subunits of RNA polymerase"/>
    <property type="match status" value="2"/>
</dbReference>
<sequence length="365" mass="42008">MATSDIIDSDSKNDSIDIYGIPDVNCFKIPLKKDTDFGIEISGKNIDYSIVNSIRQSIMKYVPIYGFHRSHVTIDSRTRVMYNYDMIYGQIEMLPIFDLDNNFDLEDPELFLPDEVMKHIFGKFIPEKYSNYQEDDKKVEPIPNKKLHKIEISVNYKNSTDSHKYLSTHDLNLRINEKNLGNYIKHTPINILVVKSGEEIAFKAEANLGIATISSIYEATTNAYHKEINSSKYELYYTTLGQLTNDVIFTKACTILIKKLEHLSIFIEGKYKKEPSTKTMEIELYGEDYTLGNLLATALQKCNFIKAAGCDMSHLFKENITIRYKLNSGTKIGQIKLLLDIINYLINLLREIIKRASESKYHKKG</sequence>
<dbReference type="GO" id="GO:0000428">
    <property type="term" value="C:DNA-directed RNA polymerase complex"/>
    <property type="evidence" value="ECO:0007669"/>
    <property type="project" value="UniProtKB-KW"/>
</dbReference>
<protein>
    <recommendedName>
        <fullName evidence="5">DNA-directed RNA polymerase RBP11-like dimerisation domain-containing protein</fullName>
    </recommendedName>
</protein>
<dbReference type="InterPro" id="IPR036603">
    <property type="entry name" value="RBP11-like"/>
</dbReference>
<dbReference type="GO" id="GO:0046983">
    <property type="term" value="F:protein dimerization activity"/>
    <property type="evidence" value="ECO:0007669"/>
    <property type="project" value="InterPro"/>
</dbReference>
<proteinExistence type="predicted"/>
<organism evidence="6">
    <name type="scientific">viral metagenome</name>
    <dbReference type="NCBI Taxonomy" id="1070528"/>
    <lineage>
        <taxon>unclassified sequences</taxon>
        <taxon>metagenomes</taxon>
        <taxon>organismal metagenomes</taxon>
    </lineage>
</organism>
<dbReference type="Gene3D" id="3.30.1360.10">
    <property type="entry name" value="RNA polymerase, RBP11-like subunit"/>
    <property type="match status" value="2"/>
</dbReference>
<keyword evidence="4" id="KW-0804">Transcription</keyword>
<dbReference type="AlphaFoldDB" id="A0A6C0LSV7"/>
<comment type="subcellular location">
    <subcellularLocation>
        <location evidence="1">Virion</location>
    </subcellularLocation>
</comment>
<dbReference type="GO" id="GO:0044423">
    <property type="term" value="C:virion component"/>
    <property type="evidence" value="ECO:0007669"/>
    <property type="project" value="UniProtKB-KW"/>
</dbReference>
<dbReference type="Gene3D" id="2.170.120.12">
    <property type="entry name" value="DNA-directed RNA polymerase, insert domain"/>
    <property type="match status" value="1"/>
</dbReference>
<evidence type="ECO:0000256" key="3">
    <source>
        <dbReference type="ARBA" id="ARBA00022844"/>
    </source>
</evidence>
<keyword evidence="3" id="KW-0946">Virion</keyword>
<dbReference type="InterPro" id="IPR009025">
    <property type="entry name" value="RBP11-like_dimer"/>
</dbReference>